<keyword evidence="3" id="KW-0540">Nuclease</keyword>
<dbReference type="Pfam" id="PF05685">
    <property type="entry name" value="Uma2"/>
    <property type="match status" value="1"/>
</dbReference>
<keyword evidence="3" id="KW-0255">Endonuclease</keyword>
<reference evidence="3" key="1">
    <citation type="submission" date="2022-06" db="EMBL/GenBank/DDBJ databases">
        <title>Genome sequence of Phormidium yuhuli AB48 isolated from an industrial photobioreactor environment.</title>
        <authorList>
            <person name="Qiu Y."/>
            <person name="Noonan A.J.C."/>
            <person name="Dofher K."/>
            <person name="Koch M."/>
            <person name="Kieft B."/>
            <person name="Lin X."/>
            <person name="Ziels R.M."/>
            <person name="Hallam S.J."/>
        </authorList>
    </citation>
    <scope>NUCLEOTIDE SEQUENCE</scope>
    <source>
        <strain evidence="3">AB48</strain>
    </source>
</reference>
<keyword evidence="1" id="KW-0175">Coiled coil</keyword>
<gene>
    <name evidence="3" type="ORF">NEA10_02020</name>
</gene>
<evidence type="ECO:0000313" key="4">
    <source>
        <dbReference type="Proteomes" id="UP001056708"/>
    </source>
</evidence>
<evidence type="ECO:0000256" key="1">
    <source>
        <dbReference type="SAM" id="Coils"/>
    </source>
</evidence>
<dbReference type="CDD" id="cd06260">
    <property type="entry name" value="DUF820-like"/>
    <property type="match status" value="1"/>
</dbReference>
<evidence type="ECO:0000313" key="3">
    <source>
        <dbReference type="EMBL" id="USR91529.1"/>
    </source>
</evidence>
<proteinExistence type="predicted"/>
<evidence type="ECO:0000259" key="2">
    <source>
        <dbReference type="Pfam" id="PF05685"/>
    </source>
</evidence>
<protein>
    <submittedName>
        <fullName evidence="3">Uma2 family endonuclease</fullName>
    </submittedName>
</protein>
<dbReference type="GO" id="GO:0004519">
    <property type="term" value="F:endonuclease activity"/>
    <property type="evidence" value="ECO:0007669"/>
    <property type="project" value="UniProtKB-KW"/>
</dbReference>
<dbReference type="Proteomes" id="UP001056708">
    <property type="component" value="Chromosome"/>
</dbReference>
<dbReference type="RefSeq" id="WP_252663544.1">
    <property type="nucleotide sequence ID" value="NZ_CP098611.1"/>
</dbReference>
<accession>A0ABY5AQM7</accession>
<dbReference type="InterPro" id="IPR008538">
    <property type="entry name" value="Uma2"/>
</dbReference>
<keyword evidence="3" id="KW-0378">Hydrolase</keyword>
<organism evidence="3 4">
    <name type="scientific">Phormidium yuhuli AB48</name>
    <dbReference type="NCBI Taxonomy" id="2940671"/>
    <lineage>
        <taxon>Bacteria</taxon>
        <taxon>Bacillati</taxon>
        <taxon>Cyanobacteriota</taxon>
        <taxon>Cyanophyceae</taxon>
        <taxon>Oscillatoriophycideae</taxon>
        <taxon>Oscillatoriales</taxon>
        <taxon>Oscillatoriaceae</taxon>
        <taxon>Phormidium</taxon>
        <taxon>Phormidium yuhuli</taxon>
    </lineage>
</organism>
<name>A0ABY5AQM7_9CYAN</name>
<feature type="domain" description="Putative restriction endonuclease" evidence="2">
    <location>
        <begin position="29"/>
        <end position="185"/>
    </location>
</feature>
<dbReference type="PANTHER" id="PTHR33352">
    <property type="entry name" value="SLR1095 PROTEIN"/>
    <property type="match status" value="1"/>
</dbReference>
<keyword evidence="4" id="KW-1185">Reference proteome</keyword>
<sequence length="295" mass="33925">MVDASRRWQTPLPTMYDLPSEFPEELGLPDQFHELQPTLLSITCKPSNYSPEDCLTAQDLNVYYDPHHTLWHKRPDWFLVLGATHVDQQDQLRWSYVIWQEGISPFLVVELLSPGTEAEDLGRSSMRLADKPPSKWQVYEQILQVPFYAVFDRIQNEFRLFVLTGGRYQEQDLPERRFWFEELGLGLGVWNGPYRGVNGRWLRWYDADWTYIPTPAEEAETARQAAEQERQAAERERQRAEAAEAALNQAQSEAQQAQEQAINNFLAMGLDVAQIAAALGVSEALVQRVRDGLGD</sequence>
<feature type="coiled-coil region" evidence="1">
    <location>
        <begin position="216"/>
        <end position="260"/>
    </location>
</feature>
<dbReference type="PANTHER" id="PTHR33352:SF3">
    <property type="entry name" value="SLR1612 PROTEIN"/>
    <property type="match status" value="1"/>
</dbReference>
<dbReference type="EMBL" id="CP098611">
    <property type="protein sequence ID" value="USR91529.1"/>
    <property type="molecule type" value="Genomic_DNA"/>
</dbReference>